<keyword evidence="4 5" id="KW-0472">Membrane</keyword>
<feature type="transmembrane region" description="Helical" evidence="5">
    <location>
        <begin position="54"/>
        <end position="75"/>
    </location>
</feature>
<evidence type="ECO:0000256" key="5">
    <source>
        <dbReference type="SAM" id="Phobius"/>
    </source>
</evidence>
<feature type="domain" description="Major facilitator superfamily (MFS) profile" evidence="6">
    <location>
        <begin position="15"/>
        <end position="423"/>
    </location>
</feature>
<dbReference type="PANTHER" id="PTHR23508">
    <property type="entry name" value="CARBOXYLIC ACID TRANSPORTER PROTEIN HOMOLOG"/>
    <property type="match status" value="1"/>
</dbReference>
<feature type="transmembrane region" description="Helical" evidence="5">
    <location>
        <begin position="372"/>
        <end position="390"/>
    </location>
</feature>
<reference evidence="7 8" key="1">
    <citation type="submission" date="2018-05" db="EMBL/GenBank/DDBJ databases">
        <title>Reference genomes for bee gut microbiota database.</title>
        <authorList>
            <person name="Ellegaard K.M."/>
        </authorList>
    </citation>
    <scope>NUCLEOTIDE SEQUENCE [LARGE SCALE GENOMIC DNA]</scope>
    <source>
        <strain evidence="7 8">ESL0199</strain>
    </source>
</reference>
<proteinExistence type="predicted"/>
<evidence type="ECO:0000256" key="1">
    <source>
        <dbReference type="ARBA" id="ARBA00004651"/>
    </source>
</evidence>
<dbReference type="Pfam" id="PF07690">
    <property type="entry name" value="MFS_1"/>
    <property type="match status" value="1"/>
</dbReference>
<feature type="transmembrane region" description="Helical" evidence="5">
    <location>
        <begin position="12"/>
        <end position="34"/>
    </location>
</feature>
<dbReference type="InterPro" id="IPR036259">
    <property type="entry name" value="MFS_trans_sf"/>
</dbReference>
<sequence>MCASSNEPTKGLGVYMPLAMAAGIGSLLGSGVIVGLSSTITVWQTGMGLNNGQVGIVSGILTFAIAFGSFFGGRLADTIGRVRVFNWINLVYAIGAVACALAPNFVALTLGVAVVGVASGADLPVSMTVVSHDAPTDSIAARLVSTTQIFWQLGILIASLFAFGLSRMQGDMGGRVVFAVLAVLALVAWLWRLLSPSFRSFHEAAEKRDVEQAGTESAAAQKVSVIKVLFGPRRQVLLRYLAAIMVFYLGWNLLANTWGQFQTFMFVKANASQSLATGLGVALNVMTVIVSMIFASIAGGKYRNKAFVIGMIFSFIAMLCMALGGTNLWVIVGATAIQNIGTPLAGEALYKVWTQESFPIEIRSSIQGFINGTSRLVCALFAFVTPLLVLPGTIRTTMWCFLLVIVIEFIAGCLMISFQHRYGTDEEYMAATHEHGEA</sequence>
<evidence type="ECO:0000256" key="2">
    <source>
        <dbReference type="ARBA" id="ARBA00022692"/>
    </source>
</evidence>
<dbReference type="Proteomes" id="UP000248128">
    <property type="component" value="Unassembled WGS sequence"/>
</dbReference>
<evidence type="ECO:0000313" key="7">
    <source>
        <dbReference type="EMBL" id="PXY86582.1"/>
    </source>
</evidence>
<evidence type="ECO:0000259" key="6">
    <source>
        <dbReference type="PROSITE" id="PS50850"/>
    </source>
</evidence>
<feature type="transmembrane region" description="Helical" evidence="5">
    <location>
        <begin position="396"/>
        <end position="418"/>
    </location>
</feature>
<organism evidence="7 8">
    <name type="scientific">Bifidobacterium asteroides</name>
    <dbReference type="NCBI Taxonomy" id="1684"/>
    <lineage>
        <taxon>Bacteria</taxon>
        <taxon>Bacillati</taxon>
        <taxon>Actinomycetota</taxon>
        <taxon>Actinomycetes</taxon>
        <taxon>Bifidobacteriales</taxon>
        <taxon>Bifidobacteriaceae</taxon>
        <taxon>Bifidobacterium</taxon>
    </lineage>
</organism>
<dbReference type="EMBL" id="QGLK01000005">
    <property type="protein sequence ID" value="PXY86582.1"/>
    <property type="molecule type" value="Genomic_DNA"/>
</dbReference>
<dbReference type="Gene3D" id="1.20.1250.20">
    <property type="entry name" value="MFS general substrate transporter like domains"/>
    <property type="match status" value="1"/>
</dbReference>
<evidence type="ECO:0000256" key="4">
    <source>
        <dbReference type="ARBA" id="ARBA00023136"/>
    </source>
</evidence>
<accession>A0A318ME15</accession>
<keyword evidence="2 5" id="KW-0812">Transmembrane</keyword>
<feature type="transmembrane region" description="Helical" evidence="5">
    <location>
        <begin position="306"/>
        <end position="330"/>
    </location>
</feature>
<comment type="subcellular location">
    <subcellularLocation>
        <location evidence="1">Cell membrane</location>
        <topology evidence="1">Multi-pass membrane protein</topology>
    </subcellularLocation>
</comment>
<dbReference type="SUPFAM" id="SSF103473">
    <property type="entry name" value="MFS general substrate transporter"/>
    <property type="match status" value="1"/>
</dbReference>
<dbReference type="InterPro" id="IPR011701">
    <property type="entry name" value="MFS"/>
</dbReference>
<dbReference type="RefSeq" id="WP_110413418.1">
    <property type="nucleotide sequence ID" value="NZ_QGLK01000005.1"/>
</dbReference>
<feature type="transmembrane region" description="Helical" evidence="5">
    <location>
        <begin position="139"/>
        <end position="164"/>
    </location>
</feature>
<name>A0A318ME15_9BIFI</name>
<gene>
    <name evidence="7" type="ORF">DKK74_07065</name>
</gene>
<feature type="transmembrane region" description="Helical" evidence="5">
    <location>
        <begin position="275"/>
        <end position="300"/>
    </location>
</feature>
<dbReference type="GO" id="GO:0005886">
    <property type="term" value="C:plasma membrane"/>
    <property type="evidence" value="ECO:0007669"/>
    <property type="project" value="UniProtKB-SubCell"/>
</dbReference>
<protein>
    <submittedName>
        <fullName evidence="7">MFS transporter</fullName>
    </submittedName>
</protein>
<keyword evidence="3 5" id="KW-1133">Transmembrane helix</keyword>
<dbReference type="PANTHER" id="PTHR23508:SF10">
    <property type="entry name" value="CARBOXYLIC ACID TRANSPORTER PROTEIN HOMOLOG"/>
    <property type="match status" value="1"/>
</dbReference>
<feature type="transmembrane region" description="Helical" evidence="5">
    <location>
        <begin position="87"/>
        <end position="119"/>
    </location>
</feature>
<feature type="transmembrane region" description="Helical" evidence="5">
    <location>
        <begin position="176"/>
        <end position="194"/>
    </location>
</feature>
<dbReference type="InterPro" id="IPR020846">
    <property type="entry name" value="MFS_dom"/>
</dbReference>
<evidence type="ECO:0000256" key="3">
    <source>
        <dbReference type="ARBA" id="ARBA00022989"/>
    </source>
</evidence>
<evidence type="ECO:0000313" key="8">
    <source>
        <dbReference type="Proteomes" id="UP000248128"/>
    </source>
</evidence>
<feature type="transmembrane region" description="Helical" evidence="5">
    <location>
        <begin position="237"/>
        <end position="254"/>
    </location>
</feature>
<dbReference type="AlphaFoldDB" id="A0A318ME15"/>
<comment type="caution">
    <text evidence="7">The sequence shown here is derived from an EMBL/GenBank/DDBJ whole genome shotgun (WGS) entry which is preliminary data.</text>
</comment>
<dbReference type="PROSITE" id="PS50850">
    <property type="entry name" value="MFS"/>
    <property type="match status" value="1"/>
</dbReference>
<dbReference type="OrthoDB" id="4008739at2"/>
<dbReference type="GO" id="GO:0046943">
    <property type="term" value="F:carboxylic acid transmembrane transporter activity"/>
    <property type="evidence" value="ECO:0007669"/>
    <property type="project" value="TreeGrafter"/>
</dbReference>